<feature type="region of interest" description="Disordered" evidence="1">
    <location>
        <begin position="224"/>
        <end position="277"/>
    </location>
</feature>
<dbReference type="InterPro" id="IPR025836">
    <property type="entry name" value="Zn_knuckle_CX2CX4HX4C"/>
</dbReference>
<feature type="domain" description="DUF4283" evidence="2">
    <location>
        <begin position="1"/>
        <end position="50"/>
    </location>
</feature>
<dbReference type="AlphaFoldDB" id="A0AAV0GKR5"/>
<dbReference type="InterPro" id="IPR025558">
    <property type="entry name" value="DUF4283"/>
</dbReference>
<keyword evidence="5" id="KW-1185">Reference proteome</keyword>
<dbReference type="Pfam" id="PF14392">
    <property type="entry name" value="zf-CCHC_4"/>
    <property type="match status" value="1"/>
</dbReference>
<dbReference type="PANTHER" id="PTHR31286">
    <property type="entry name" value="GLYCINE-RICH CELL WALL STRUCTURAL PROTEIN 1.8-LIKE"/>
    <property type="match status" value="1"/>
</dbReference>
<sequence length="277" mass="31128">MASRWRPGRGMTIKEIGEKKYLVNFNHVLDMNRVLEDGPWLFERDLILMKAIQLDDIPESMNLFEASFWVQVHNAPIKFRNLGSAKKIGNFLGSFIKFEMSHYDGNQGSYLRIKVCLDVRRPLKKGTTLIKDGVQHWVDFKYEKLPSFCFLCDIIGHSNKFCPLKYEEGFVVEKSYGVGLKAGGRVKTSPTGPNKWLSSEASSSGGYGNQRKSVLGGDFLAESKTNISQQNEADEKEEAPGDTKRRRIWDDLGKGDSEGEGMALDEPKNGATAGQYT</sequence>
<name>A0AAV0GKR5_9ASTE</name>
<proteinExistence type="predicted"/>
<organism evidence="4 5">
    <name type="scientific">Cuscuta epithymum</name>
    <dbReference type="NCBI Taxonomy" id="186058"/>
    <lineage>
        <taxon>Eukaryota</taxon>
        <taxon>Viridiplantae</taxon>
        <taxon>Streptophyta</taxon>
        <taxon>Embryophyta</taxon>
        <taxon>Tracheophyta</taxon>
        <taxon>Spermatophyta</taxon>
        <taxon>Magnoliopsida</taxon>
        <taxon>eudicotyledons</taxon>
        <taxon>Gunneridae</taxon>
        <taxon>Pentapetalae</taxon>
        <taxon>asterids</taxon>
        <taxon>lamiids</taxon>
        <taxon>Solanales</taxon>
        <taxon>Convolvulaceae</taxon>
        <taxon>Cuscuteae</taxon>
        <taxon>Cuscuta</taxon>
        <taxon>Cuscuta subgen. Cuscuta</taxon>
    </lineage>
</organism>
<dbReference type="InterPro" id="IPR040256">
    <property type="entry name" value="At4g02000-like"/>
</dbReference>
<dbReference type="Pfam" id="PF14111">
    <property type="entry name" value="DUF4283"/>
    <property type="match status" value="1"/>
</dbReference>
<feature type="region of interest" description="Disordered" evidence="1">
    <location>
        <begin position="189"/>
        <end position="209"/>
    </location>
</feature>
<dbReference type="Proteomes" id="UP001152523">
    <property type="component" value="Unassembled WGS sequence"/>
</dbReference>
<gene>
    <name evidence="4" type="ORF">CEPIT_LOCUS44615</name>
</gene>
<evidence type="ECO:0000313" key="5">
    <source>
        <dbReference type="Proteomes" id="UP001152523"/>
    </source>
</evidence>
<reference evidence="4" key="1">
    <citation type="submission" date="2022-07" db="EMBL/GenBank/DDBJ databases">
        <authorList>
            <person name="Macas J."/>
            <person name="Novak P."/>
            <person name="Neumann P."/>
        </authorList>
    </citation>
    <scope>NUCLEOTIDE SEQUENCE</scope>
</reference>
<evidence type="ECO:0000256" key="1">
    <source>
        <dbReference type="SAM" id="MobiDB-lite"/>
    </source>
</evidence>
<evidence type="ECO:0000313" key="4">
    <source>
        <dbReference type="EMBL" id="CAH9148570.1"/>
    </source>
</evidence>
<accession>A0AAV0GKR5</accession>
<protein>
    <recommendedName>
        <fullName evidence="6">DUF4283 domain-containing protein</fullName>
    </recommendedName>
</protein>
<evidence type="ECO:0008006" key="6">
    <source>
        <dbReference type="Google" id="ProtNLM"/>
    </source>
</evidence>
<dbReference type="EMBL" id="CAMAPF010001189">
    <property type="protein sequence ID" value="CAH9148570.1"/>
    <property type="molecule type" value="Genomic_DNA"/>
</dbReference>
<dbReference type="PANTHER" id="PTHR31286:SF153">
    <property type="entry name" value="DUF4283 DOMAIN PROTEIN"/>
    <property type="match status" value="1"/>
</dbReference>
<feature type="compositionally biased region" description="Basic and acidic residues" evidence="1">
    <location>
        <begin position="238"/>
        <end position="257"/>
    </location>
</feature>
<feature type="compositionally biased region" description="Polar residues" evidence="1">
    <location>
        <begin position="189"/>
        <end position="204"/>
    </location>
</feature>
<evidence type="ECO:0000259" key="2">
    <source>
        <dbReference type="Pfam" id="PF14111"/>
    </source>
</evidence>
<comment type="caution">
    <text evidence="4">The sequence shown here is derived from an EMBL/GenBank/DDBJ whole genome shotgun (WGS) entry which is preliminary data.</text>
</comment>
<feature type="domain" description="Zinc knuckle CX2CX4HX4C" evidence="3">
    <location>
        <begin position="117"/>
        <end position="163"/>
    </location>
</feature>
<evidence type="ECO:0000259" key="3">
    <source>
        <dbReference type="Pfam" id="PF14392"/>
    </source>
</evidence>